<name>A0A6J6PNF9_9ZZZZ</name>
<reference evidence="9" key="1">
    <citation type="submission" date="2020-05" db="EMBL/GenBank/DDBJ databases">
        <authorList>
            <person name="Chiriac C."/>
            <person name="Salcher M."/>
            <person name="Ghai R."/>
            <person name="Kavagutti S V."/>
        </authorList>
    </citation>
    <scope>NUCLEOTIDE SEQUENCE</scope>
</reference>
<gene>
    <name evidence="9" type="ORF">UFOPK2399_01358</name>
</gene>
<sequence>MGAWDRQLEEWIAGNRVHAFDPFVKALTFSATYGIVWLVLAAVAAVLMRRPALFGVVLLADGVAELSTDAIKAVTDRSRPVVDTIVATPSSSSFPSGHAATSFACAIVVAAFLPRLRGAVFALAALVALSRLYVGVHFPTDVVAGAAWGAVVGASVLALVRRRDVAVG</sequence>
<dbReference type="EMBL" id="CAEZXP010000004">
    <property type="protein sequence ID" value="CAB4700981.1"/>
    <property type="molecule type" value="Genomic_DNA"/>
</dbReference>
<protein>
    <submittedName>
        <fullName evidence="9">Unannotated protein</fullName>
    </submittedName>
</protein>
<dbReference type="GO" id="GO:0005886">
    <property type="term" value="C:plasma membrane"/>
    <property type="evidence" value="ECO:0007669"/>
    <property type="project" value="UniProtKB-SubCell"/>
</dbReference>
<dbReference type="SUPFAM" id="SSF48317">
    <property type="entry name" value="Acid phosphatase/Vanadium-dependent haloperoxidase"/>
    <property type="match status" value="1"/>
</dbReference>
<dbReference type="PANTHER" id="PTHR14969">
    <property type="entry name" value="SPHINGOSINE-1-PHOSPHATE PHOSPHOHYDROLASE"/>
    <property type="match status" value="1"/>
</dbReference>
<evidence type="ECO:0000259" key="8">
    <source>
        <dbReference type="SMART" id="SM00014"/>
    </source>
</evidence>
<accession>A0A6J6PNF9</accession>
<comment type="subcellular location">
    <subcellularLocation>
        <location evidence="1">Cell membrane</location>
        <topology evidence="1">Multi-pass membrane protein</topology>
    </subcellularLocation>
</comment>
<evidence type="ECO:0000256" key="5">
    <source>
        <dbReference type="ARBA" id="ARBA00022989"/>
    </source>
</evidence>
<evidence type="ECO:0000256" key="7">
    <source>
        <dbReference type="SAM" id="Phobius"/>
    </source>
</evidence>
<dbReference type="InterPro" id="IPR036938">
    <property type="entry name" value="PAP2/HPO_sf"/>
</dbReference>
<keyword evidence="5 7" id="KW-1133">Transmembrane helix</keyword>
<evidence type="ECO:0000313" key="9">
    <source>
        <dbReference type="EMBL" id="CAB4700981.1"/>
    </source>
</evidence>
<feature type="domain" description="Phosphatidic acid phosphatase type 2/haloperoxidase" evidence="8">
    <location>
        <begin position="54"/>
        <end position="157"/>
    </location>
</feature>
<dbReference type="GO" id="GO:0016787">
    <property type="term" value="F:hydrolase activity"/>
    <property type="evidence" value="ECO:0007669"/>
    <property type="project" value="UniProtKB-KW"/>
</dbReference>
<dbReference type="AlphaFoldDB" id="A0A6J6PNF9"/>
<keyword evidence="6 7" id="KW-0472">Membrane</keyword>
<keyword evidence="3 7" id="KW-0812">Transmembrane</keyword>
<keyword evidence="2" id="KW-1003">Cell membrane</keyword>
<evidence type="ECO:0000256" key="4">
    <source>
        <dbReference type="ARBA" id="ARBA00022801"/>
    </source>
</evidence>
<keyword evidence="4" id="KW-0378">Hydrolase</keyword>
<dbReference type="InterPro" id="IPR000326">
    <property type="entry name" value="PAP2/HPO"/>
</dbReference>
<evidence type="ECO:0000256" key="2">
    <source>
        <dbReference type="ARBA" id="ARBA00022475"/>
    </source>
</evidence>
<feature type="transmembrane region" description="Helical" evidence="7">
    <location>
        <begin position="26"/>
        <end position="48"/>
    </location>
</feature>
<feature type="transmembrane region" description="Helical" evidence="7">
    <location>
        <begin position="142"/>
        <end position="160"/>
    </location>
</feature>
<proteinExistence type="predicted"/>
<organism evidence="9">
    <name type="scientific">freshwater metagenome</name>
    <dbReference type="NCBI Taxonomy" id="449393"/>
    <lineage>
        <taxon>unclassified sequences</taxon>
        <taxon>metagenomes</taxon>
        <taxon>ecological metagenomes</taxon>
    </lineage>
</organism>
<dbReference type="SMART" id="SM00014">
    <property type="entry name" value="acidPPc"/>
    <property type="match status" value="1"/>
</dbReference>
<evidence type="ECO:0000256" key="3">
    <source>
        <dbReference type="ARBA" id="ARBA00022692"/>
    </source>
</evidence>
<dbReference type="Pfam" id="PF01569">
    <property type="entry name" value="PAP2"/>
    <property type="match status" value="1"/>
</dbReference>
<evidence type="ECO:0000256" key="6">
    <source>
        <dbReference type="ARBA" id="ARBA00023136"/>
    </source>
</evidence>
<dbReference type="Gene3D" id="1.20.144.10">
    <property type="entry name" value="Phosphatidic acid phosphatase type 2/haloperoxidase"/>
    <property type="match status" value="1"/>
</dbReference>
<dbReference type="PANTHER" id="PTHR14969:SF62">
    <property type="entry name" value="DECAPRENYLPHOSPHORYL-5-PHOSPHORIBOSE PHOSPHATASE RV3807C-RELATED"/>
    <property type="match status" value="1"/>
</dbReference>
<evidence type="ECO:0000256" key="1">
    <source>
        <dbReference type="ARBA" id="ARBA00004651"/>
    </source>
</evidence>